<keyword evidence="3" id="KW-0547">Nucleotide-binding</keyword>
<dbReference type="InterPro" id="IPR005097">
    <property type="entry name" value="Sacchrp_dh_NADP-bd"/>
</dbReference>
<dbReference type="Gene3D" id="3.40.50.720">
    <property type="entry name" value="NAD(P)-binding Rossmann-like Domain"/>
    <property type="match status" value="1"/>
</dbReference>
<dbReference type="Pfam" id="PF16653">
    <property type="entry name" value="Sacchrp_dh_C"/>
    <property type="match status" value="1"/>
</dbReference>
<dbReference type="SUPFAM" id="SSF51735">
    <property type="entry name" value="NAD(P)-binding Rossmann-fold domains"/>
    <property type="match status" value="1"/>
</dbReference>
<keyword evidence="3" id="KW-0067">ATP-binding</keyword>
<evidence type="ECO:0000313" key="3">
    <source>
        <dbReference type="EMBL" id="AZP15625.1"/>
    </source>
</evidence>
<reference evidence="3 4" key="1">
    <citation type="submission" date="2018-12" db="EMBL/GenBank/DDBJ databases">
        <authorList>
            <person name="Li K."/>
        </authorList>
    </citation>
    <scope>NUCLEOTIDE SEQUENCE [LARGE SCALE GENOMIC DNA]</scope>
    <source>
        <strain evidence="4">CR22</strain>
    </source>
</reference>
<keyword evidence="4" id="KW-1185">Reference proteome</keyword>
<dbReference type="InterPro" id="IPR036291">
    <property type="entry name" value="NAD(P)-bd_dom_sf"/>
</dbReference>
<dbReference type="Pfam" id="PF03435">
    <property type="entry name" value="Sacchrp_dh_NADP"/>
    <property type="match status" value="1"/>
</dbReference>
<dbReference type="GO" id="GO:0005524">
    <property type="term" value="F:ATP binding"/>
    <property type="evidence" value="ECO:0007669"/>
    <property type="project" value="UniProtKB-KW"/>
</dbReference>
<evidence type="ECO:0000259" key="1">
    <source>
        <dbReference type="Pfam" id="PF03435"/>
    </source>
</evidence>
<evidence type="ECO:0000259" key="2">
    <source>
        <dbReference type="Pfam" id="PF16653"/>
    </source>
</evidence>
<proteinExistence type="predicted"/>
<evidence type="ECO:0000313" key="4">
    <source>
        <dbReference type="Proteomes" id="UP000280197"/>
    </source>
</evidence>
<organism evidence="3 4">
    <name type="scientific">Streptomyces aquilus</name>
    <dbReference type="NCBI Taxonomy" id="2548456"/>
    <lineage>
        <taxon>Bacteria</taxon>
        <taxon>Bacillati</taxon>
        <taxon>Actinomycetota</taxon>
        <taxon>Actinomycetes</taxon>
        <taxon>Kitasatosporales</taxon>
        <taxon>Streptomycetaceae</taxon>
        <taxon>Streptomyces</taxon>
    </lineage>
</organism>
<dbReference type="AlphaFoldDB" id="A0A3S9HU85"/>
<dbReference type="RefSeq" id="WP_126270002.1">
    <property type="nucleotide sequence ID" value="NZ_CP034463.1"/>
</dbReference>
<dbReference type="PANTHER" id="PTHR43796">
    <property type="entry name" value="CARBOXYNORSPERMIDINE SYNTHASE"/>
    <property type="match status" value="1"/>
</dbReference>
<protein>
    <submittedName>
        <fullName evidence="3">ATP-binding protein</fullName>
    </submittedName>
</protein>
<dbReference type="Proteomes" id="UP000280197">
    <property type="component" value="Chromosome"/>
</dbReference>
<feature type="domain" description="Saccharopine dehydrogenase-like C-terminal" evidence="2">
    <location>
        <begin position="146"/>
        <end position="394"/>
    </location>
</feature>
<feature type="domain" description="Saccharopine dehydrogenase NADP binding" evidence="1">
    <location>
        <begin position="3"/>
        <end position="142"/>
    </location>
</feature>
<gene>
    <name evidence="3" type="ORF">EJC51_05625</name>
</gene>
<accession>A0A3S9HU85</accession>
<sequence>MRVLLVGAGGVGTAVTRIAARRAFFEAMVVADYDLARAEAAVAALGADGARFRAERVDAGDETAVAALLERHACDVLLNATDPRFVMPLFRAARTASATYVDMAMSLSRPHPERPYEECGVKLGDAQFEDAVEWEKAGLLALVGMGVEPGLSDVFARYAADELFDEIEEIGVRDGANLTVDGYDFAPSFSIWTTIEECLNPPVVYESDRGWFTTAPFSEPEVFDFPEGIGPVECVNVEHEEVLLMPRWIGARRVTFKYGLGDEFIEVLKTLHKLGLDRTEPVAVRDARVSPRDVVAACLPDPATLGERMHGKTCAGTWVKGVKDGAPREVYLYHVVDNQWSMAEYGSQAVVWQTAVNPVVALELLATGAWKGAGVLGPEAFPAGPFLDLLTAYGSPWGLREQ</sequence>
<name>A0A3S9HU85_9ACTN</name>
<dbReference type="PANTHER" id="PTHR43796:SF2">
    <property type="entry name" value="CARBOXYNORSPERMIDINE SYNTHASE"/>
    <property type="match status" value="1"/>
</dbReference>
<dbReference type="InterPro" id="IPR032095">
    <property type="entry name" value="Sacchrp_dh-like_C"/>
</dbReference>
<dbReference type="EMBL" id="CP034463">
    <property type="protein sequence ID" value="AZP15625.1"/>
    <property type="molecule type" value="Genomic_DNA"/>
</dbReference>
<dbReference type="Gene3D" id="3.30.360.10">
    <property type="entry name" value="Dihydrodipicolinate Reductase, domain 2"/>
    <property type="match status" value="1"/>
</dbReference>
<dbReference type="KEGG" id="saqu:EJC51_05625"/>